<dbReference type="EMBL" id="AGWA01000009">
    <property type="protein sequence ID" value="ENN90800.1"/>
    <property type="molecule type" value="Genomic_DNA"/>
</dbReference>
<feature type="region of interest" description="Disordered" evidence="1">
    <location>
        <begin position="217"/>
        <end position="239"/>
    </location>
</feature>
<sequence length="239" mass="24718">MVDLFKTNIRDVHKGMTITEGIVRMFGGEIGFMGEYGIGLSKSTAALKNVRITGQGHKGTGVIMQNGVGAVMMKEVKISEVDKGVEVISGNLMMHKGSVAFNGGHGVSLIGGNAALKDVNITGQGYETEVAVKAVMGTVAIKGGEMSNVGTGVEATNGGAVWLVDTSLRDVYKGVSVEDGVVHMEGGEIGFMGERGVSLTRGQALLDDVSITGPSDERYGGVCNGDGNVDDEGGEDFRG</sequence>
<protein>
    <recommendedName>
        <fullName evidence="4">Right handed beta helix domain-containing protein</fullName>
    </recommendedName>
</protein>
<evidence type="ECO:0000256" key="1">
    <source>
        <dbReference type="SAM" id="MobiDB-lite"/>
    </source>
</evidence>
<dbReference type="HOGENOM" id="CLU_1159313_0_0_5"/>
<dbReference type="Gene3D" id="2.160.20.20">
    <property type="match status" value="1"/>
</dbReference>
<keyword evidence="3" id="KW-1185">Reference proteome</keyword>
<evidence type="ECO:0008006" key="4">
    <source>
        <dbReference type="Google" id="ProtNLM"/>
    </source>
</evidence>
<evidence type="ECO:0000313" key="3">
    <source>
        <dbReference type="Proteomes" id="UP000014038"/>
    </source>
</evidence>
<accession>N6VAE8</accession>
<name>N6VAE8_9HYPH</name>
<dbReference type="Proteomes" id="UP000014038">
    <property type="component" value="Chromosome"/>
</dbReference>
<reference evidence="2 3" key="1">
    <citation type="journal article" date="2013" name="PLoS Genet.">
        <title>A gene transfer agent and a dynamic repertoire of secretion systems hold the keys to the explosive radiation of the emerging pathogen Bartonella.</title>
        <authorList>
            <person name="Guy L."/>
            <person name="Nystedt B."/>
            <person name="Toft C."/>
            <person name="Zaremba-Niedzwiedzka K."/>
            <person name="Berglund E.C."/>
            <person name="Granberg F."/>
            <person name="Naslund K."/>
            <person name="Eriksson A.S."/>
            <person name="Andersson S.G."/>
        </authorList>
    </citation>
    <scope>NUCLEOTIDE SEQUENCE [LARGE SCALE GENOMIC DNA]</scope>
    <source>
        <strain evidence="2 3">91-4</strain>
    </source>
</reference>
<dbReference type="AlphaFoldDB" id="N6VAE8"/>
<evidence type="ECO:0000313" key="2">
    <source>
        <dbReference type="EMBL" id="ENN90800.1"/>
    </source>
</evidence>
<gene>
    <name evidence="2" type="ORF">BBbe_10260</name>
</gene>
<dbReference type="PATRIC" id="fig|1094491.5.peg.1112"/>
<comment type="caution">
    <text evidence="2">The sequence shown here is derived from an EMBL/GenBank/DDBJ whole genome shotgun (WGS) entry which is preliminary data.</text>
</comment>
<feature type="compositionally biased region" description="Acidic residues" evidence="1">
    <location>
        <begin position="228"/>
        <end position="239"/>
    </location>
</feature>
<dbReference type="STRING" id="1094491.BBbe_10260"/>
<proteinExistence type="predicted"/>
<dbReference type="InterPro" id="IPR012332">
    <property type="entry name" value="Autotransporter_pectin_lyase_C"/>
</dbReference>
<organism evidence="2 3">
    <name type="scientific">Bartonella bovis 91-4</name>
    <dbReference type="NCBI Taxonomy" id="1094491"/>
    <lineage>
        <taxon>Bacteria</taxon>
        <taxon>Pseudomonadati</taxon>
        <taxon>Pseudomonadota</taxon>
        <taxon>Alphaproteobacteria</taxon>
        <taxon>Hyphomicrobiales</taxon>
        <taxon>Bartonellaceae</taxon>
        <taxon>Bartonella</taxon>
    </lineage>
</organism>